<proteinExistence type="inferred from homology"/>
<comment type="pathway">
    <text evidence="2 13">Carbohydrate degradation; glycolysis; pyruvate from D-glyceraldehyde 3-phosphate: step 2/5.</text>
</comment>
<keyword evidence="9 13" id="KW-0547">Nucleotide-binding</keyword>
<comment type="subunit">
    <text evidence="4 13">Monomer.</text>
</comment>
<dbReference type="GO" id="GO:0043531">
    <property type="term" value="F:ADP binding"/>
    <property type="evidence" value="ECO:0007669"/>
    <property type="project" value="TreeGrafter"/>
</dbReference>
<evidence type="ECO:0000256" key="10">
    <source>
        <dbReference type="ARBA" id="ARBA00022777"/>
    </source>
</evidence>
<dbReference type="GO" id="GO:0005829">
    <property type="term" value="C:cytosol"/>
    <property type="evidence" value="ECO:0007669"/>
    <property type="project" value="TreeGrafter"/>
</dbReference>
<name>A0A1F5E659_9BACT</name>
<evidence type="ECO:0000256" key="14">
    <source>
        <dbReference type="PIRSR" id="PIRSR000724-1"/>
    </source>
</evidence>
<feature type="binding site" evidence="13 15">
    <location>
        <position position="202"/>
    </location>
    <ligand>
        <name>ATP</name>
        <dbReference type="ChEBI" id="CHEBI:30616"/>
    </ligand>
</feature>
<comment type="caution">
    <text evidence="17">The sequence shown here is derived from an EMBL/GenBank/DDBJ whole genome shotgun (WGS) entry which is preliminary data.</text>
</comment>
<protein>
    <recommendedName>
        <fullName evidence="6 13">Phosphoglycerate kinase</fullName>
        <ecNumber evidence="5 13">2.7.2.3</ecNumber>
    </recommendedName>
</protein>
<sequence>MFKKTIRDLDLRGKRVLVRVDYNVSLSNDFRIGDDLRIKQTLPTLEYLLAQNCTLFLISHLGRPEGKVDPSLSLEPVRAYLEKLIAKPVALIKDYIDGTGKAEVKAAQPGSVNLLENIRFYPEEEANDPGFSQKLAALGEVFVNDAFGVCHRTHASTVGMTKFLPSVAGLLLEKEVDLITQAVGEPKRPLVVIVGGAKAETKIPLIESLLPKADTILVGGGVANTFLLAQGHNLGKSMAEPALVEKAKAILQQGQNKIILPADVVVGDLEKGSYEGVVALDQVPENLSVLDLGPKTEVEFGKIIEEAQTIIWNGPMGLFEKPAFARGTEFVYQAIAENRDSLSIVGGGETLTALPKEEYLGTIDHVSTGGGAMLEFIEKGTLPGIDALLDK</sequence>
<evidence type="ECO:0000256" key="7">
    <source>
        <dbReference type="ARBA" id="ARBA00022490"/>
    </source>
</evidence>
<accession>A0A1F5E659</accession>
<evidence type="ECO:0000256" key="5">
    <source>
        <dbReference type="ARBA" id="ARBA00013061"/>
    </source>
</evidence>
<feature type="binding site" evidence="14">
    <location>
        <position position="152"/>
    </location>
    <ligand>
        <name>(2R)-3-phosphoglycerate</name>
        <dbReference type="ChEBI" id="CHEBI:58272"/>
    </ligand>
</feature>
<dbReference type="GO" id="GO:0005524">
    <property type="term" value="F:ATP binding"/>
    <property type="evidence" value="ECO:0007669"/>
    <property type="project" value="UniProtKB-KW"/>
</dbReference>
<comment type="subcellular location">
    <subcellularLocation>
        <location evidence="13">Cytoplasm</location>
    </subcellularLocation>
</comment>
<feature type="binding site" evidence="13 14">
    <location>
        <begin position="60"/>
        <end position="63"/>
    </location>
    <ligand>
        <name>substrate</name>
    </ligand>
</feature>
<dbReference type="GO" id="GO:0006094">
    <property type="term" value="P:gluconeogenesis"/>
    <property type="evidence" value="ECO:0007669"/>
    <property type="project" value="TreeGrafter"/>
</dbReference>
<organism evidence="17 18">
    <name type="scientific">Candidatus Beckwithbacteria bacterium RBG_13_42_9</name>
    <dbReference type="NCBI Taxonomy" id="1797457"/>
    <lineage>
        <taxon>Bacteria</taxon>
        <taxon>Candidatus Beckwithiibacteriota</taxon>
    </lineage>
</organism>
<dbReference type="EC" id="2.7.2.3" evidence="5 13"/>
<evidence type="ECO:0000256" key="8">
    <source>
        <dbReference type="ARBA" id="ARBA00022679"/>
    </source>
</evidence>
<dbReference type="FunFam" id="3.40.50.1260:FF:000031">
    <property type="entry name" value="Phosphoglycerate kinase 1"/>
    <property type="match status" value="1"/>
</dbReference>
<dbReference type="Pfam" id="PF00162">
    <property type="entry name" value="PGK"/>
    <property type="match status" value="1"/>
</dbReference>
<dbReference type="PRINTS" id="PR00477">
    <property type="entry name" value="PHGLYCKINASE"/>
</dbReference>
<keyword evidence="10 13" id="KW-0418">Kinase</keyword>
<feature type="binding site" evidence="13">
    <location>
        <position position="119"/>
    </location>
    <ligand>
        <name>substrate</name>
    </ligand>
</feature>
<evidence type="ECO:0000256" key="9">
    <source>
        <dbReference type="ARBA" id="ARBA00022741"/>
    </source>
</evidence>
<dbReference type="InterPro" id="IPR015824">
    <property type="entry name" value="Phosphoglycerate_kinase_N"/>
</dbReference>
<dbReference type="PANTHER" id="PTHR11406">
    <property type="entry name" value="PHOSPHOGLYCERATE KINASE"/>
    <property type="match status" value="1"/>
</dbReference>
<dbReference type="STRING" id="1797457.A2160_04740"/>
<evidence type="ECO:0000256" key="16">
    <source>
        <dbReference type="RuleBase" id="RU000532"/>
    </source>
</evidence>
<dbReference type="Proteomes" id="UP000177006">
    <property type="component" value="Unassembled WGS sequence"/>
</dbReference>
<evidence type="ECO:0000256" key="2">
    <source>
        <dbReference type="ARBA" id="ARBA00004838"/>
    </source>
</evidence>
<comment type="similarity">
    <text evidence="3 13 16">Belongs to the phosphoglycerate kinase family.</text>
</comment>
<feature type="binding site" evidence="13">
    <location>
        <position position="37"/>
    </location>
    <ligand>
        <name>substrate</name>
    </ligand>
</feature>
<feature type="binding site" evidence="13">
    <location>
        <begin position="347"/>
        <end position="350"/>
    </location>
    <ligand>
        <name>ATP</name>
        <dbReference type="ChEBI" id="CHEBI:30616"/>
    </ligand>
</feature>
<keyword evidence="8 13" id="KW-0808">Transferase</keyword>
<dbReference type="GO" id="GO:0006096">
    <property type="term" value="P:glycolytic process"/>
    <property type="evidence" value="ECO:0007669"/>
    <property type="project" value="UniProtKB-UniRule"/>
</dbReference>
<evidence type="ECO:0000256" key="13">
    <source>
        <dbReference type="HAMAP-Rule" id="MF_00145"/>
    </source>
</evidence>
<evidence type="ECO:0000256" key="12">
    <source>
        <dbReference type="ARBA" id="ARBA00023152"/>
    </source>
</evidence>
<dbReference type="Gene3D" id="3.40.50.1260">
    <property type="entry name" value="Phosphoglycerate kinase, N-terminal domain"/>
    <property type="match status" value="2"/>
</dbReference>
<dbReference type="GO" id="GO:0004618">
    <property type="term" value="F:phosphoglycerate kinase activity"/>
    <property type="evidence" value="ECO:0007669"/>
    <property type="project" value="UniProtKB-UniRule"/>
</dbReference>
<dbReference type="PANTHER" id="PTHR11406:SF23">
    <property type="entry name" value="PHOSPHOGLYCERATE KINASE 1, CHLOROPLASTIC-RELATED"/>
    <property type="match status" value="1"/>
</dbReference>
<gene>
    <name evidence="13" type="primary">pgk</name>
    <name evidence="17" type="ORF">A2160_04740</name>
</gene>
<evidence type="ECO:0000256" key="1">
    <source>
        <dbReference type="ARBA" id="ARBA00000642"/>
    </source>
</evidence>
<dbReference type="PIRSF" id="PIRSF000724">
    <property type="entry name" value="Pgk"/>
    <property type="match status" value="1"/>
</dbReference>
<dbReference type="FunFam" id="3.40.50.1260:FF:000006">
    <property type="entry name" value="Phosphoglycerate kinase"/>
    <property type="match status" value="1"/>
</dbReference>
<dbReference type="InterPro" id="IPR036043">
    <property type="entry name" value="Phosphoglycerate_kinase_sf"/>
</dbReference>
<evidence type="ECO:0000313" key="18">
    <source>
        <dbReference type="Proteomes" id="UP000177006"/>
    </source>
</evidence>
<comment type="catalytic activity">
    <reaction evidence="1 13 16">
        <text>(2R)-3-phosphoglycerate + ATP = (2R)-3-phospho-glyceroyl phosphate + ADP</text>
        <dbReference type="Rhea" id="RHEA:14801"/>
        <dbReference type="ChEBI" id="CHEBI:30616"/>
        <dbReference type="ChEBI" id="CHEBI:57604"/>
        <dbReference type="ChEBI" id="CHEBI:58272"/>
        <dbReference type="ChEBI" id="CHEBI:456216"/>
        <dbReference type="EC" id="2.7.2.3"/>
    </reaction>
</comment>
<dbReference type="SUPFAM" id="SSF53748">
    <property type="entry name" value="Phosphoglycerate kinase"/>
    <property type="match status" value="1"/>
</dbReference>
<evidence type="ECO:0000256" key="3">
    <source>
        <dbReference type="ARBA" id="ARBA00008982"/>
    </source>
</evidence>
<evidence type="ECO:0000256" key="15">
    <source>
        <dbReference type="PIRSR" id="PIRSR000724-2"/>
    </source>
</evidence>
<dbReference type="InterPro" id="IPR001576">
    <property type="entry name" value="Phosphoglycerate_kinase"/>
</dbReference>
<comment type="caution">
    <text evidence="13">Lacks conserved residue(s) required for the propagation of feature annotation.</text>
</comment>
<feature type="binding site" evidence="13 14">
    <location>
        <begin position="21"/>
        <end position="23"/>
    </location>
    <ligand>
        <name>substrate</name>
    </ligand>
</feature>
<reference evidence="17 18" key="1">
    <citation type="journal article" date="2016" name="Nat. Commun.">
        <title>Thousands of microbial genomes shed light on interconnected biogeochemical processes in an aquifer system.</title>
        <authorList>
            <person name="Anantharaman K."/>
            <person name="Brown C.T."/>
            <person name="Hug L.A."/>
            <person name="Sharon I."/>
            <person name="Castelle C.J."/>
            <person name="Probst A.J."/>
            <person name="Thomas B.C."/>
            <person name="Singh A."/>
            <person name="Wilkins M.J."/>
            <person name="Karaoz U."/>
            <person name="Brodie E.L."/>
            <person name="Williams K.H."/>
            <person name="Hubbard S.S."/>
            <person name="Banfield J.F."/>
        </authorList>
    </citation>
    <scope>NUCLEOTIDE SEQUENCE [LARGE SCALE GENOMIC DNA]</scope>
</reference>
<evidence type="ECO:0000256" key="4">
    <source>
        <dbReference type="ARBA" id="ARBA00011245"/>
    </source>
</evidence>
<keyword evidence="12 13" id="KW-0324">Glycolysis</keyword>
<keyword evidence="11 13" id="KW-0067">ATP-binding</keyword>
<evidence type="ECO:0000256" key="11">
    <source>
        <dbReference type="ARBA" id="ARBA00022840"/>
    </source>
</evidence>
<dbReference type="AlphaFoldDB" id="A0A1F5E659"/>
<dbReference type="HAMAP" id="MF_00145">
    <property type="entry name" value="Phosphoglyc_kinase"/>
    <property type="match status" value="1"/>
</dbReference>
<feature type="binding site" evidence="14">
    <location>
        <position position="119"/>
    </location>
    <ligand>
        <name>(2R)-3-phosphoglycerate</name>
        <dbReference type="ChEBI" id="CHEBI:58272"/>
    </ligand>
</feature>
<dbReference type="EMBL" id="MEZK01000017">
    <property type="protein sequence ID" value="OGD62744.1"/>
    <property type="molecule type" value="Genomic_DNA"/>
</dbReference>
<dbReference type="UniPathway" id="UPA00109">
    <property type="reaction ID" value="UER00185"/>
</dbReference>
<keyword evidence="7 13" id="KW-0963">Cytoplasm</keyword>
<feature type="binding site" evidence="13 15">
    <location>
        <position position="320"/>
    </location>
    <ligand>
        <name>ATP</name>
        <dbReference type="ChEBI" id="CHEBI:30616"/>
    </ligand>
</feature>
<evidence type="ECO:0000256" key="6">
    <source>
        <dbReference type="ARBA" id="ARBA00016471"/>
    </source>
</evidence>
<feature type="binding site" evidence="13">
    <location>
        <position position="152"/>
    </location>
    <ligand>
        <name>substrate</name>
    </ligand>
</feature>
<feature type="binding site" evidence="14">
    <location>
        <position position="37"/>
    </location>
    <ligand>
        <name>(2R)-3-phosphoglycerate</name>
        <dbReference type="ChEBI" id="CHEBI:58272"/>
    </ligand>
</feature>
<evidence type="ECO:0000313" key="17">
    <source>
        <dbReference type="EMBL" id="OGD62744.1"/>
    </source>
</evidence>